<dbReference type="Gene3D" id="2.60.120.620">
    <property type="entry name" value="q2cbj1_9rhob like domain"/>
    <property type="match status" value="1"/>
</dbReference>
<proteinExistence type="predicted"/>
<accession>A0A382ID33</accession>
<gene>
    <name evidence="1" type="ORF">METZ01_LOCUS249687</name>
</gene>
<organism evidence="1">
    <name type="scientific">marine metagenome</name>
    <dbReference type="NCBI Taxonomy" id="408172"/>
    <lineage>
        <taxon>unclassified sequences</taxon>
        <taxon>metagenomes</taxon>
        <taxon>ecological metagenomes</taxon>
    </lineage>
</organism>
<dbReference type="EMBL" id="UINC01066286">
    <property type="protein sequence ID" value="SVB96833.1"/>
    <property type="molecule type" value="Genomic_DNA"/>
</dbReference>
<feature type="non-terminal residue" evidence="1">
    <location>
        <position position="179"/>
    </location>
</feature>
<protein>
    <submittedName>
        <fullName evidence="1">Uncharacterized protein</fullName>
    </submittedName>
</protein>
<dbReference type="SUPFAM" id="SSF51197">
    <property type="entry name" value="Clavaminate synthase-like"/>
    <property type="match status" value="1"/>
</dbReference>
<name>A0A382ID33_9ZZZZ</name>
<dbReference type="PANTHER" id="PTHR31630:SF6">
    <property type="entry name" value="PHYTANOYL-COA DIOXYGENASE-RELATED"/>
    <property type="match status" value="1"/>
</dbReference>
<sequence length="179" mass="20635">MLSQIEIDADHFQREGWVRVDDVVPKENLDAVVDLICEFFEVEPKRMESGRKFGEVINGIVPVHQHQALWNTRQEPSVHAAFKAIHGTDDLWVSMDRASYKPRLSKRAKYARGDANVIHVDKNLNDETFTVQGVLYLTDTPEDQGAWECVPEVFREIRDDGRRELKRGEDFSGYALHKV</sequence>
<reference evidence="1" key="1">
    <citation type="submission" date="2018-05" db="EMBL/GenBank/DDBJ databases">
        <authorList>
            <person name="Lanie J.A."/>
            <person name="Ng W.-L."/>
            <person name="Kazmierczak K.M."/>
            <person name="Andrzejewski T.M."/>
            <person name="Davidsen T.M."/>
            <person name="Wayne K.J."/>
            <person name="Tettelin H."/>
            <person name="Glass J.I."/>
            <person name="Rusch D."/>
            <person name="Podicherti R."/>
            <person name="Tsui H.-C.T."/>
            <person name="Winkler M.E."/>
        </authorList>
    </citation>
    <scope>NUCLEOTIDE SEQUENCE</scope>
</reference>
<dbReference type="AlphaFoldDB" id="A0A382ID33"/>
<dbReference type="PANTHER" id="PTHR31630">
    <property type="entry name" value="PHYTANOYL-COA DIOXYGENASE-RELATED-RELATED"/>
    <property type="match status" value="1"/>
</dbReference>
<evidence type="ECO:0000313" key="1">
    <source>
        <dbReference type="EMBL" id="SVB96833.1"/>
    </source>
</evidence>